<sequence length="317" mass="34401">MLLRRVALLCCALFHFGFASTSAPVEGQGKAGGLLRLPNGRPAHLELKSPITYITDCKDENGKGRLKARLATLFPGHSVELVGVENDYEAGINLVDIADAYEGRPGIILGNVARREGTQRRSKWPNGPPFSWLRLGDNIDVFSTIDGYILSLLQSMVGSKLTVELFDIPSTVPHMGLPPARQEHIIHTQFRSFDFLPLLAAHIVGGRDLPASGTFADVPEMPHALCWVDSFGNIKTNCVASDASFEVGRRITIKLDSQRQLTLECYSRLKDIPDGVVGLTIGSSGMDGKRLLEIVQLGKSAANTLALHSGTNIEFVS</sequence>
<dbReference type="EMBL" id="HBFX01060766">
    <property type="protein sequence ID" value="CAD8985595.1"/>
    <property type="molecule type" value="Transcribed_RNA"/>
</dbReference>
<evidence type="ECO:0000313" key="2">
    <source>
        <dbReference type="EMBL" id="CAD8985595.1"/>
    </source>
</evidence>
<dbReference type="InterPro" id="IPR023227">
    <property type="entry name" value="SAM_OH_AdoTrfase_C_sf"/>
</dbReference>
<accession>A0A6U4K6Q5</accession>
<name>A0A6U4K6Q5_HEMAN</name>
<evidence type="ECO:0000256" key="1">
    <source>
        <dbReference type="SAM" id="SignalP"/>
    </source>
</evidence>
<feature type="chain" id="PRO_5030160322" evidence="1">
    <location>
        <begin position="20"/>
        <end position="317"/>
    </location>
</feature>
<reference evidence="2" key="1">
    <citation type="submission" date="2021-01" db="EMBL/GenBank/DDBJ databases">
        <authorList>
            <person name="Corre E."/>
            <person name="Pelletier E."/>
            <person name="Niang G."/>
            <person name="Scheremetjew M."/>
            <person name="Finn R."/>
            <person name="Kale V."/>
            <person name="Holt S."/>
            <person name="Cochrane G."/>
            <person name="Meng A."/>
            <person name="Brown T."/>
            <person name="Cohen L."/>
        </authorList>
    </citation>
    <scope>NUCLEOTIDE SEQUENCE</scope>
    <source>
        <strain evidence="2">CCMP644</strain>
    </source>
</reference>
<proteinExistence type="predicted"/>
<organism evidence="2">
    <name type="scientific">Hemiselmis andersenii</name>
    <name type="common">Cryptophyte alga</name>
    <dbReference type="NCBI Taxonomy" id="464988"/>
    <lineage>
        <taxon>Eukaryota</taxon>
        <taxon>Cryptophyceae</taxon>
        <taxon>Cryptomonadales</taxon>
        <taxon>Hemiselmidaceae</taxon>
        <taxon>Hemiselmis</taxon>
    </lineage>
</organism>
<gene>
    <name evidence="2" type="ORF">HAND00432_LOCUS36608</name>
</gene>
<protein>
    <submittedName>
        <fullName evidence="2">Uncharacterized protein</fullName>
    </submittedName>
</protein>
<feature type="signal peptide" evidence="1">
    <location>
        <begin position="1"/>
        <end position="19"/>
    </location>
</feature>
<keyword evidence="1" id="KW-0732">Signal</keyword>
<dbReference type="Gene3D" id="2.40.30.90">
    <property type="entry name" value="Bacterial fluorinating enzyme like"/>
    <property type="match status" value="1"/>
</dbReference>
<dbReference type="AlphaFoldDB" id="A0A6U4K6Q5"/>